<dbReference type="PANTHER" id="PTHR43384:SF6">
    <property type="entry name" value="SEPTUM SITE-DETERMINING PROTEIN MIND HOMOLOG, CHLOROPLASTIC"/>
    <property type="match status" value="1"/>
</dbReference>
<protein>
    <submittedName>
        <fullName evidence="5">ParA family protein</fullName>
    </submittedName>
</protein>
<keyword evidence="2" id="KW-0067">ATP-binding</keyword>
<evidence type="ECO:0000256" key="1">
    <source>
        <dbReference type="ARBA" id="ARBA00022741"/>
    </source>
</evidence>
<proteinExistence type="predicted"/>
<reference evidence="5" key="1">
    <citation type="submission" date="2022-10" db="EMBL/GenBank/DDBJ databases">
        <title>The complete genomes of actinobacterial strains from the NBC collection.</title>
        <authorList>
            <person name="Joergensen T.S."/>
            <person name="Alvarez Arevalo M."/>
            <person name="Sterndorff E.B."/>
            <person name="Faurdal D."/>
            <person name="Vuksanovic O."/>
            <person name="Mourched A.-S."/>
            <person name="Charusanti P."/>
            <person name="Shaw S."/>
            <person name="Blin K."/>
            <person name="Weber T."/>
        </authorList>
    </citation>
    <scope>NUCLEOTIDE SEQUENCE</scope>
    <source>
        <strain evidence="5">NBC_00248</strain>
    </source>
</reference>
<dbReference type="Proteomes" id="UP001432039">
    <property type="component" value="Chromosome"/>
</dbReference>
<dbReference type="CDD" id="cd01983">
    <property type="entry name" value="SIMIBI"/>
    <property type="match status" value="1"/>
</dbReference>
<dbReference type="InterPro" id="IPR002586">
    <property type="entry name" value="CobQ/CobB/MinD/ParA_Nub-bd_dom"/>
</dbReference>
<keyword evidence="6" id="KW-1185">Reference proteome</keyword>
<dbReference type="PANTHER" id="PTHR43384">
    <property type="entry name" value="SEPTUM SITE-DETERMINING PROTEIN MIND HOMOLOG, CHLOROPLASTIC-RELATED"/>
    <property type="match status" value="1"/>
</dbReference>
<dbReference type="RefSeq" id="WP_328962538.1">
    <property type="nucleotide sequence ID" value="NZ_CP108090.1"/>
</dbReference>
<evidence type="ECO:0000256" key="2">
    <source>
        <dbReference type="ARBA" id="ARBA00022840"/>
    </source>
</evidence>
<dbReference type="SUPFAM" id="SSF52540">
    <property type="entry name" value="P-loop containing nucleoside triphosphate hydrolases"/>
    <property type="match status" value="1"/>
</dbReference>
<evidence type="ECO:0000256" key="3">
    <source>
        <dbReference type="SAM" id="MobiDB-lite"/>
    </source>
</evidence>
<feature type="region of interest" description="Disordered" evidence="3">
    <location>
        <begin position="386"/>
        <end position="405"/>
    </location>
</feature>
<keyword evidence="1" id="KW-0547">Nucleotide-binding</keyword>
<organism evidence="5 6">
    <name type="scientific">Streptomyces virginiae</name>
    <name type="common">Streptomyces cinnamonensis</name>
    <dbReference type="NCBI Taxonomy" id="1961"/>
    <lineage>
        <taxon>Bacteria</taxon>
        <taxon>Bacillati</taxon>
        <taxon>Actinomycetota</taxon>
        <taxon>Actinomycetes</taxon>
        <taxon>Kitasatosporales</taxon>
        <taxon>Streptomycetaceae</taxon>
        <taxon>Streptomyces</taxon>
    </lineage>
</organism>
<accession>A0ABZ1TCK9</accession>
<dbReference type="Gene3D" id="3.40.50.300">
    <property type="entry name" value="P-loop containing nucleotide triphosphate hydrolases"/>
    <property type="match status" value="1"/>
</dbReference>
<feature type="domain" description="CobQ/CobB/MinD/ParA nucleotide binding" evidence="4">
    <location>
        <begin position="142"/>
        <end position="179"/>
    </location>
</feature>
<gene>
    <name evidence="5" type="ORF">OG517_20310</name>
</gene>
<name>A0ABZ1TCK9_STRVG</name>
<dbReference type="NCBIfam" id="NF047398">
    <property type="entry name" value="AAA_KGGVGR"/>
    <property type="match status" value="1"/>
</dbReference>
<sequence>MSSPFPVRFDAARQYAIEAAHGVTGQGFGVVLVRDVLGRFSLVVDDTGRQQDAAPLHESWQAEFTSRLGPYSADRPVLLASRMFSADAVLNSPRVVADPAGASTASPFRYLDNTVVGEDWARVAAPDPGPVRAGSRAHRTALYGFKGGVGRTTATAVLARHLADLGHCVLVVDLDLESPGAGPLLAGRDLPRHGIVDHLVEAAVDNAEGLELVTRTAYAPHHRYGELWVAPARGQGTPGTPYTYVDKLNRVYSDLPGLSFAGRLEQAVAACEDAVERDGDTGRRPDVVLLDSRAGIHDIAAVTISQLCDVALLFGADNTQTWAGYSDLFAAWQSSAQAPRIREKLHMVASMVPDSVHFPMRGYLDSFRAHAFEACSVLYDEVAPREQADPDTDTSPETPFAPSLHDDWAPHAPVPILFDQGLVGMDSVNVPDWWDRAFVQAAYRDFLATVIPLIEDALKGDGDREGTR</sequence>
<evidence type="ECO:0000313" key="6">
    <source>
        <dbReference type="Proteomes" id="UP001432039"/>
    </source>
</evidence>
<dbReference type="InterPro" id="IPR050625">
    <property type="entry name" value="ParA/MinD_ATPase"/>
</dbReference>
<evidence type="ECO:0000313" key="5">
    <source>
        <dbReference type="EMBL" id="WUQ13594.1"/>
    </source>
</evidence>
<dbReference type="InterPro" id="IPR027417">
    <property type="entry name" value="P-loop_NTPase"/>
</dbReference>
<dbReference type="EMBL" id="CP108090">
    <property type="protein sequence ID" value="WUQ13594.1"/>
    <property type="molecule type" value="Genomic_DNA"/>
</dbReference>
<evidence type="ECO:0000259" key="4">
    <source>
        <dbReference type="Pfam" id="PF01656"/>
    </source>
</evidence>
<dbReference type="Pfam" id="PF01656">
    <property type="entry name" value="CbiA"/>
    <property type="match status" value="1"/>
</dbReference>